<evidence type="ECO:0000256" key="2">
    <source>
        <dbReference type="ARBA" id="ARBA00022448"/>
    </source>
</evidence>
<keyword evidence="5 6" id="KW-0472">Membrane</keyword>
<evidence type="ECO:0008006" key="9">
    <source>
        <dbReference type="Google" id="ProtNLM"/>
    </source>
</evidence>
<evidence type="ECO:0000256" key="3">
    <source>
        <dbReference type="ARBA" id="ARBA00022692"/>
    </source>
</evidence>
<feature type="transmembrane region" description="Helical" evidence="6">
    <location>
        <begin position="119"/>
        <end position="141"/>
    </location>
</feature>
<keyword evidence="2" id="KW-0813">Transport</keyword>
<reference evidence="7" key="1">
    <citation type="submission" date="2023-07" db="EMBL/GenBank/DDBJ databases">
        <title>Black Yeasts Isolated from many extreme environments.</title>
        <authorList>
            <person name="Coleine C."/>
            <person name="Stajich J.E."/>
            <person name="Selbmann L."/>
        </authorList>
    </citation>
    <scope>NUCLEOTIDE SEQUENCE</scope>
    <source>
        <strain evidence="7">CCFEE 5485</strain>
    </source>
</reference>
<feature type="transmembrane region" description="Helical" evidence="6">
    <location>
        <begin position="153"/>
        <end position="176"/>
    </location>
</feature>
<dbReference type="Gene3D" id="1.20.1250.20">
    <property type="entry name" value="MFS general substrate transporter like domains"/>
    <property type="match status" value="1"/>
</dbReference>
<accession>A0AAE0TU72</accession>
<dbReference type="FunFam" id="1.20.1250.20:FF:000018">
    <property type="entry name" value="MFS transporter permease"/>
    <property type="match status" value="1"/>
</dbReference>
<dbReference type="InterPro" id="IPR011701">
    <property type="entry name" value="MFS"/>
</dbReference>
<evidence type="ECO:0000256" key="5">
    <source>
        <dbReference type="ARBA" id="ARBA00023136"/>
    </source>
</evidence>
<evidence type="ECO:0000313" key="7">
    <source>
        <dbReference type="EMBL" id="KAK3671161.1"/>
    </source>
</evidence>
<dbReference type="GO" id="GO:0022857">
    <property type="term" value="F:transmembrane transporter activity"/>
    <property type="evidence" value="ECO:0007669"/>
    <property type="project" value="InterPro"/>
</dbReference>
<dbReference type="Pfam" id="PF07690">
    <property type="entry name" value="MFS_1"/>
    <property type="match status" value="1"/>
</dbReference>
<keyword evidence="4 6" id="KW-1133">Transmembrane helix</keyword>
<dbReference type="SUPFAM" id="SSF103473">
    <property type="entry name" value="MFS general substrate transporter"/>
    <property type="match status" value="1"/>
</dbReference>
<sequence>MLTILYLLAFMDRGNIGNAKIAGMVKKLKTTGKQYNMALTVFFFPYATLEVPKRHPEAHEAIFMILMILWGVVMTCQGIVKTYDQLLVTRILLGVTESGFFPAASYLPTTWCCRFEVQIRLACFFSAASLAGAFSGLLAFGTEFMDGIGGLEGWRWIFILEGIITVLIGCTLHWTLPDSPATASFLTIEEKAVIERRVMQDTGSRAGRNNTHDGFQWRYLKDALTEWKIYVAVVIYLGQQYLSLWLHLLGTFDHSGAWVQDLTGSASHRANLSAWCGLNGLL</sequence>
<dbReference type="PANTHER" id="PTHR43791">
    <property type="entry name" value="PERMEASE-RELATED"/>
    <property type="match status" value="1"/>
</dbReference>
<dbReference type="Proteomes" id="UP001274830">
    <property type="component" value="Unassembled WGS sequence"/>
</dbReference>
<comment type="caution">
    <text evidence="7">The sequence shown here is derived from an EMBL/GenBank/DDBJ whole genome shotgun (WGS) entry which is preliminary data.</text>
</comment>
<keyword evidence="8" id="KW-1185">Reference proteome</keyword>
<comment type="subcellular location">
    <subcellularLocation>
        <location evidence="1">Membrane</location>
        <topology evidence="1">Multi-pass membrane protein</topology>
    </subcellularLocation>
</comment>
<feature type="transmembrane region" description="Helical" evidence="6">
    <location>
        <begin position="61"/>
        <end position="80"/>
    </location>
</feature>
<evidence type="ECO:0000256" key="4">
    <source>
        <dbReference type="ARBA" id="ARBA00022989"/>
    </source>
</evidence>
<name>A0AAE0TU72_9PEZI</name>
<keyword evidence="3 6" id="KW-0812">Transmembrane</keyword>
<gene>
    <name evidence="7" type="ORF">LTR78_008962</name>
</gene>
<dbReference type="GO" id="GO:0016020">
    <property type="term" value="C:membrane"/>
    <property type="evidence" value="ECO:0007669"/>
    <property type="project" value="UniProtKB-SubCell"/>
</dbReference>
<protein>
    <recommendedName>
        <fullName evidence="9">Major facilitator superfamily (MFS) profile domain-containing protein</fullName>
    </recommendedName>
</protein>
<organism evidence="7 8">
    <name type="scientific">Recurvomyces mirabilis</name>
    <dbReference type="NCBI Taxonomy" id="574656"/>
    <lineage>
        <taxon>Eukaryota</taxon>
        <taxon>Fungi</taxon>
        <taxon>Dikarya</taxon>
        <taxon>Ascomycota</taxon>
        <taxon>Pezizomycotina</taxon>
        <taxon>Dothideomycetes</taxon>
        <taxon>Dothideomycetidae</taxon>
        <taxon>Mycosphaerellales</taxon>
        <taxon>Teratosphaeriaceae</taxon>
        <taxon>Recurvomyces</taxon>
    </lineage>
</organism>
<evidence type="ECO:0000256" key="1">
    <source>
        <dbReference type="ARBA" id="ARBA00004141"/>
    </source>
</evidence>
<dbReference type="AlphaFoldDB" id="A0AAE0TU72"/>
<evidence type="ECO:0000256" key="6">
    <source>
        <dbReference type="SAM" id="Phobius"/>
    </source>
</evidence>
<proteinExistence type="predicted"/>
<dbReference type="InterPro" id="IPR036259">
    <property type="entry name" value="MFS_trans_sf"/>
</dbReference>
<dbReference type="PANTHER" id="PTHR43791:SF18">
    <property type="entry name" value="NICOTINIC ACID TRANSPORTER TNA1, PUTATIVE (AFU_ORTHOLOGUE AFUA_3G03820)-RELATED"/>
    <property type="match status" value="1"/>
</dbReference>
<dbReference type="EMBL" id="JAUTXT010000046">
    <property type="protein sequence ID" value="KAK3671161.1"/>
    <property type="molecule type" value="Genomic_DNA"/>
</dbReference>
<evidence type="ECO:0000313" key="8">
    <source>
        <dbReference type="Proteomes" id="UP001274830"/>
    </source>
</evidence>